<dbReference type="OMA" id="MARMCRD"/>
<gene>
    <name evidence="5" type="ORF">PIIN_05288</name>
</gene>
<feature type="region of interest" description="Disordered" evidence="4">
    <location>
        <begin position="985"/>
        <end position="1016"/>
    </location>
</feature>
<feature type="compositionally biased region" description="Low complexity" evidence="4">
    <location>
        <begin position="439"/>
        <end position="451"/>
    </location>
</feature>
<feature type="region of interest" description="Disordered" evidence="4">
    <location>
        <begin position="433"/>
        <end position="452"/>
    </location>
</feature>
<dbReference type="InterPro" id="IPR027038">
    <property type="entry name" value="RanGap"/>
</dbReference>
<organism evidence="5 6">
    <name type="scientific">Serendipita indica (strain DSM 11827)</name>
    <name type="common">Root endophyte fungus</name>
    <name type="synonym">Piriformospora indica</name>
    <dbReference type="NCBI Taxonomy" id="1109443"/>
    <lineage>
        <taxon>Eukaryota</taxon>
        <taxon>Fungi</taxon>
        <taxon>Dikarya</taxon>
        <taxon>Basidiomycota</taxon>
        <taxon>Agaricomycotina</taxon>
        <taxon>Agaricomycetes</taxon>
        <taxon>Sebacinales</taxon>
        <taxon>Serendipitaceae</taxon>
        <taxon>Serendipita</taxon>
    </lineage>
</organism>
<feature type="compositionally biased region" description="Low complexity" evidence="4">
    <location>
        <begin position="398"/>
        <end position="410"/>
    </location>
</feature>
<feature type="region of interest" description="Disordered" evidence="4">
    <location>
        <begin position="915"/>
        <end position="935"/>
    </location>
</feature>
<keyword evidence="6" id="KW-1185">Reference proteome</keyword>
<evidence type="ECO:0000256" key="4">
    <source>
        <dbReference type="SAM" id="MobiDB-lite"/>
    </source>
</evidence>
<dbReference type="Pfam" id="PF13516">
    <property type="entry name" value="LRR_6"/>
    <property type="match status" value="3"/>
</dbReference>
<dbReference type="InterPro" id="IPR001611">
    <property type="entry name" value="Leu-rich_rpt"/>
</dbReference>
<evidence type="ECO:0000313" key="6">
    <source>
        <dbReference type="Proteomes" id="UP000007148"/>
    </source>
</evidence>
<evidence type="ECO:0000256" key="2">
    <source>
        <dbReference type="ARBA" id="ARBA00022614"/>
    </source>
</evidence>
<keyword evidence="1" id="KW-0343">GTPase activation</keyword>
<keyword evidence="2" id="KW-0433">Leucine-rich repeat</keyword>
<evidence type="ECO:0000256" key="1">
    <source>
        <dbReference type="ARBA" id="ARBA00022468"/>
    </source>
</evidence>
<keyword evidence="3" id="KW-0677">Repeat</keyword>
<dbReference type="EMBL" id="CAFZ01000115">
    <property type="protein sequence ID" value="CCA71349.1"/>
    <property type="molecule type" value="Genomic_DNA"/>
</dbReference>
<dbReference type="PANTHER" id="PTHR24113">
    <property type="entry name" value="RAN GTPASE-ACTIVATING PROTEIN 1"/>
    <property type="match status" value="1"/>
</dbReference>
<name>G4TJ56_SERID</name>
<protein>
    <recommendedName>
        <fullName evidence="7">RNI-like protein</fullName>
    </recommendedName>
</protein>
<evidence type="ECO:0000313" key="5">
    <source>
        <dbReference type="EMBL" id="CCA71349.1"/>
    </source>
</evidence>
<dbReference type="GO" id="GO:0005096">
    <property type="term" value="F:GTPase activator activity"/>
    <property type="evidence" value="ECO:0007669"/>
    <property type="project" value="UniProtKB-KW"/>
</dbReference>
<feature type="region of interest" description="Disordered" evidence="4">
    <location>
        <begin position="1"/>
        <end position="49"/>
    </location>
</feature>
<feature type="compositionally biased region" description="Pro residues" evidence="4">
    <location>
        <begin position="1007"/>
        <end position="1016"/>
    </location>
</feature>
<feature type="region of interest" description="Disordered" evidence="4">
    <location>
        <begin position="398"/>
        <end position="420"/>
    </location>
</feature>
<dbReference type="GO" id="GO:0048471">
    <property type="term" value="C:perinuclear region of cytoplasm"/>
    <property type="evidence" value="ECO:0007669"/>
    <property type="project" value="TreeGrafter"/>
</dbReference>
<feature type="region of interest" description="Disordered" evidence="4">
    <location>
        <begin position="474"/>
        <end position="498"/>
    </location>
</feature>
<dbReference type="PANTHER" id="PTHR24113:SF12">
    <property type="entry name" value="RAN GTPASE-ACTIVATING PROTEIN 1"/>
    <property type="match status" value="1"/>
</dbReference>
<sequence length="1016" mass="109095">MATSSAQAGPSSPGGSFIGQGVSNLPPPPPIPFRKPGRSILKQPPPPQPKFFSFSTIKTFLPTQSQSPAANEVTDDGGKGIRGTPLKRAHFILPSLSTTYPIWSGNPPASPSLNQEKAEIEERERTRRARLVRGNSVSSLRSLAQNGNTHADNFWSLDRVEQFYKECCLGREEPIDLRVVNAIKAAGAMPRTLDLSGTHLDVNSATALSDLLTIEWGLRKLALKECDLDDLALKPILHSLLIPNSISYLSIASNKNLKNTSWRLVGVFLSKAVTLQFLDVSQNFLDKRAVEYIVSALGSIPPSLPPSAPASTVSTPILEKVDLSFQSTGKPQLVSLRMDGCNLRPAALEALAHAVRTAPLQHISLRNNRIAPSGAVALALMIKDYPDTVPHATNGIGSVPSSPSISQSMPLSPPPTPRSTVISPATAVRQAAIPPAPAPTQQATPGTTYTPYIPRSKRASAIAVVTAPASVDREERQVPRFSTSQGGGVTTRHLPTQSPSEVVSAATAAARAAGPSIALLDKVRALDNLPRLGALKTLDLRGNDLRNGVSSISQVLKRNRTLKILNLADNKIGVEGLVYIADALKYNNSLETLDLSRNPCCGPGVEGITSLRTAFTLNTALRRLFLSSTALTDDGAIMLAEFLPESTSLLHLDLTQNNLGMAGVMALSNGLKANEVMRCLDLNIPPGDEEMARLCREILNWCVRNTERADARARSEGIQPRGKGIWGMIEDSALARDVRKGEGKRIELDTLESAREIQRQLEQSLQEDTQESGLSIAAEIGLLDRAKATLPALVAAIEASNDPNKLEEMLILNDTITDLVKKFEALKPRRPSLRLSGLNGSFLSSELTGSTPGTPSFSAGIRSPSLSQSLSSISSVSSPLAIQDEDDEPITPRLDKGKGKAIHHEDVSLVGEDGKIIPEPKSASTDEIAGSPTDSRSRIWVEEEGEVFRKGVALLTPEKMEGELGDFAGDDLRIELLEAEVERPPARILDVDEEGDPIPEHQQLMSPPIPRAPKVP</sequence>
<accession>G4TJ56</accession>
<dbReference type="GO" id="GO:0031267">
    <property type="term" value="F:small GTPase binding"/>
    <property type="evidence" value="ECO:0007669"/>
    <property type="project" value="TreeGrafter"/>
</dbReference>
<dbReference type="eggNOG" id="KOG1908">
    <property type="taxonomic scope" value="Eukaryota"/>
</dbReference>
<dbReference type="GO" id="GO:0006913">
    <property type="term" value="P:nucleocytoplasmic transport"/>
    <property type="evidence" value="ECO:0007669"/>
    <property type="project" value="TreeGrafter"/>
</dbReference>
<feature type="compositionally biased region" description="Low complexity" evidence="4">
    <location>
        <begin position="1"/>
        <end position="15"/>
    </location>
</feature>
<dbReference type="HOGENOM" id="CLU_003808_1_0_1"/>
<dbReference type="GO" id="GO:0005829">
    <property type="term" value="C:cytosol"/>
    <property type="evidence" value="ECO:0007669"/>
    <property type="project" value="TreeGrafter"/>
</dbReference>
<dbReference type="Proteomes" id="UP000007148">
    <property type="component" value="Unassembled WGS sequence"/>
</dbReference>
<comment type="caution">
    <text evidence="5">The sequence shown here is derived from an EMBL/GenBank/DDBJ whole genome shotgun (WGS) entry which is preliminary data.</text>
</comment>
<proteinExistence type="predicted"/>
<dbReference type="OrthoDB" id="120976at2759"/>
<dbReference type="SUPFAM" id="SSF52047">
    <property type="entry name" value="RNI-like"/>
    <property type="match status" value="2"/>
</dbReference>
<dbReference type="InterPro" id="IPR032675">
    <property type="entry name" value="LRR_dom_sf"/>
</dbReference>
<dbReference type="SMART" id="SM00368">
    <property type="entry name" value="LRR_RI"/>
    <property type="match status" value="8"/>
</dbReference>
<evidence type="ECO:0008006" key="7">
    <source>
        <dbReference type="Google" id="ProtNLM"/>
    </source>
</evidence>
<feature type="region of interest" description="Disordered" evidence="4">
    <location>
        <begin position="63"/>
        <end position="84"/>
    </location>
</feature>
<dbReference type="AlphaFoldDB" id="G4TJ56"/>
<dbReference type="GO" id="GO:0005634">
    <property type="term" value="C:nucleus"/>
    <property type="evidence" value="ECO:0007669"/>
    <property type="project" value="TreeGrafter"/>
</dbReference>
<reference evidence="5 6" key="1">
    <citation type="journal article" date="2011" name="PLoS Pathog.">
        <title>Endophytic Life Strategies Decoded by Genome and Transcriptome Analyses of the Mutualistic Root Symbiont Piriformospora indica.</title>
        <authorList>
            <person name="Zuccaro A."/>
            <person name="Lahrmann U."/>
            <person name="Guldener U."/>
            <person name="Langen G."/>
            <person name="Pfiffi S."/>
            <person name="Biedenkopf D."/>
            <person name="Wong P."/>
            <person name="Samans B."/>
            <person name="Grimm C."/>
            <person name="Basiewicz M."/>
            <person name="Murat C."/>
            <person name="Martin F."/>
            <person name="Kogel K.H."/>
        </authorList>
    </citation>
    <scope>NUCLEOTIDE SEQUENCE [LARGE SCALE GENOMIC DNA]</scope>
    <source>
        <strain evidence="5 6">DSM 11827</strain>
    </source>
</reference>
<dbReference type="InParanoid" id="G4TJ56"/>
<evidence type="ECO:0000256" key="3">
    <source>
        <dbReference type="ARBA" id="ARBA00022737"/>
    </source>
</evidence>
<dbReference type="Gene3D" id="3.80.10.10">
    <property type="entry name" value="Ribonuclease Inhibitor"/>
    <property type="match status" value="3"/>
</dbReference>